<name>A0A7J6NKH9_PEROL</name>
<dbReference type="Proteomes" id="UP000541610">
    <property type="component" value="Unassembled WGS sequence"/>
</dbReference>
<dbReference type="EMBL" id="JABANP010000314">
    <property type="protein sequence ID" value="KAF4684402.1"/>
    <property type="molecule type" value="Genomic_DNA"/>
</dbReference>
<evidence type="ECO:0000313" key="3">
    <source>
        <dbReference type="EMBL" id="KAF4684402.1"/>
    </source>
</evidence>
<feature type="region of interest" description="Disordered" evidence="1">
    <location>
        <begin position="533"/>
        <end position="560"/>
    </location>
</feature>
<feature type="region of interest" description="Disordered" evidence="1">
    <location>
        <begin position="55"/>
        <end position="152"/>
    </location>
</feature>
<reference evidence="3 4" key="1">
    <citation type="submission" date="2020-04" db="EMBL/GenBank/DDBJ databases">
        <title>Perkinsus olseni comparative genomics.</title>
        <authorList>
            <person name="Bogema D.R."/>
        </authorList>
    </citation>
    <scope>NUCLEOTIDE SEQUENCE [LARGE SCALE GENOMIC DNA]</scope>
    <source>
        <strain evidence="3">00978-12</strain>
    </source>
</reference>
<keyword evidence="2" id="KW-0472">Membrane</keyword>
<feature type="compositionally biased region" description="Basic and acidic residues" evidence="1">
    <location>
        <begin position="124"/>
        <end position="139"/>
    </location>
</feature>
<gene>
    <name evidence="3" type="ORF">FOZ60_007910</name>
</gene>
<accession>A0A7J6NKH9</accession>
<dbReference type="AlphaFoldDB" id="A0A7J6NKH9"/>
<organism evidence="3 4">
    <name type="scientific">Perkinsus olseni</name>
    <name type="common">Perkinsus atlanticus</name>
    <dbReference type="NCBI Taxonomy" id="32597"/>
    <lineage>
        <taxon>Eukaryota</taxon>
        <taxon>Sar</taxon>
        <taxon>Alveolata</taxon>
        <taxon>Perkinsozoa</taxon>
        <taxon>Perkinsea</taxon>
        <taxon>Perkinsida</taxon>
        <taxon>Perkinsidae</taxon>
        <taxon>Perkinsus</taxon>
    </lineage>
</organism>
<comment type="caution">
    <text evidence="3">The sequence shown here is derived from an EMBL/GenBank/DDBJ whole genome shotgun (WGS) entry which is preliminary data.</text>
</comment>
<feature type="transmembrane region" description="Helical" evidence="2">
    <location>
        <begin position="12"/>
        <end position="32"/>
    </location>
</feature>
<feature type="region of interest" description="Disordered" evidence="1">
    <location>
        <begin position="582"/>
        <end position="634"/>
    </location>
</feature>
<keyword evidence="2" id="KW-0812">Transmembrane</keyword>
<feature type="compositionally biased region" description="Basic and acidic residues" evidence="1">
    <location>
        <begin position="544"/>
        <end position="559"/>
    </location>
</feature>
<evidence type="ECO:0000313" key="4">
    <source>
        <dbReference type="Proteomes" id="UP000541610"/>
    </source>
</evidence>
<sequence>MLHVVVVDVKDTILLLLGFTVMGGVTSISFILNGKLLEEYRDLLLDKLALLKGEEASTSGGTCEEDSTETRSSRRAVAETTVEDAAIISDREPDVPTEGSGRVGEAAVEDGAEEGSSEVLSPVHEPKGIPNDGDRKVSEPDEGTSPSPGCAAEASEDRLLRAHLASLKTPEDLPTIRRALASLVPVVRHQGAAFTALGGLQILKALIEEQLAIDLVGRVFCSLCDDDRVTTAIVASIVDLGLLKSIVLRLAAPSDQEHELDRRFNTWVREGIARLLSVDAPRVALEIITIIADMESDQKTLEVPLGLLVDCLREGIITESIVVRSISSSFATNKSRPQACVNLCFALRRLRESGFSSGVTDSDELVGSIVQSLQHARVVPRMLVEVTLLLDAMGEINIQLLEQVQDVCRALPFEGGVQKAGLWSIACMCPKLFRPGAVDLRLATATVDLCVKALTHHSHDRDVVLVAMGCLLEEMRCLGDDEEAWDAVVQCAFKAGIVIVLENITVEHGLGNPRLAIMAGEIIRTIRRRIPCDKSPLPDTSPIPEDRPFGDVPSEETRTLEQGQPLPIGRGILKSTACAVPSPLEEGRARTVSFKTPSPSDTRIYHPTPQSDHPSCPSPPSALNLEGDGVTEDDEVATAGLAGPQREDTSCVIQ</sequence>
<protein>
    <submittedName>
        <fullName evidence="3">Uncharacterized protein</fullName>
    </submittedName>
</protein>
<evidence type="ECO:0000256" key="2">
    <source>
        <dbReference type="SAM" id="Phobius"/>
    </source>
</evidence>
<proteinExistence type="predicted"/>
<keyword evidence="2" id="KW-1133">Transmembrane helix</keyword>
<dbReference type="OrthoDB" id="448649at2759"/>
<feature type="compositionally biased region" description="Acidic residues" evidence="1">
    <location>
        <begin position="107"/>
        <end position="116"/>
    </location>
</feature>
<evidence type="ECO:0000256" key="1">
    <source>
        <dbReference type="SAM" id="MobiDB-lite"/>
    </source>
</evidence>